<accession>A0ACC2BEN4</accession>
<reference evidence="2" key="1">
    <citation type="journal article" date="2024" name="Proc. Natl. Acad. Sci. U.S.A.">
        <title>Extraordinary preservation of gene collinearity over three hundred million years revealed in homosporous lycophytes.</title>
        <authorList>
            <person name="Li C."/>
            <person name="Wickell D."/>
            <person name="Kuo L.Y."/>
            <person name="Chen X."/>
            <person name="Nie B."/>
            <person name="Liao X."/>
            <person name="Peng D."/>
            <person name="Ji J."/>
            <person name="Jenkins J."/>
            <person name="Williams M."/>
            <person name="Shu S."/>
            <person name="Plott C."/>
            <person name="Barry K."/>
            <person name="Rajasekar S."/>
            <person name="Grimwood J."/>
            <person name="Han X."/>
            <person name="Sun S."/>
            <person name="Hou Z."/>
            <person name="He W."/>
            <person name="Dai G."/>
            <person name="Sun C."/>
            <person name="Schmutz J."/>
            <person name="Leebens-Mack J.H."/>
            <person name="Li F.W."/>
            <person name="Wang L."/>
        </authorList>
    </citation>
    <scope>NUCLEOTIDE SEQUENCE [LARGE SCALE GENOMIC DNA]</scope>
    <source>
        <strain evidence="2">cv. PW_Plant_1</strain>
    </source>
</reference>
<sequence length="198" mass="22247">MKKRRLSVRIDGVWYRVAHGKLHKITREVTSHAARSDIQPQTAKAYSRDSRPKVSDEALVGENMTTLTMCSPEKKLSYKLARRSPPYFSRRQRRFVALPDNFHTHNMPTEATRWQRSSWKHKDVSSGAREDHTVEPGVASDIDGLCSFVRGRPQQGHSQELDGSGQVSDSGESSSMSTATSARKPLVIRIKMTKVAGQ</sequence>
<evidence type="ECO:0000313" key="2">
    <source>
        <dbReference type="Proteomes" id="UP001162992"/>
    </source>
</evidence>
<dbReference type="Proteomes" id="UP001162992">
    <property type="component" value="Chromosome 16"/>
</dbReference>
<protein>
    <submittedName>
        <fullName evidence="1">Uncharacterized protein</fullName>
    </submittedName>
</protein>
<keyword evidence="2" id="KW-1185">Reference proteome</keyword>
<evidence type="ECO:0000313" key="1">
    <source>
        <dbReference type="EMBL" id="KAJ7528298.1"/>
    </source>
</evidence>
<dbReference type="EMBL" id="CM055107">
    <property type="protein sequence ID" value="KAJ7528298.1"/>
    <property type="molecule type" value="Genomic_DNA"/>
</dbReference>
<name>A0ACC2BEN4_DIPCM</name>
<proteinExistence type="predicted"/>
<organism evidence="1 2">
    <name type="scientific">Diphasiastrum complanatum</name>
    <name type="common">Issler's clubmoss</name>
    <name type="synonym">Lycopodium complanatum</name>
    <dbReference type="NCBI Taxonomy" id="34168"/>
    <lineage>
        <taxon>Eukaryota</taxon>
        <taxon>Viridiplantae</taxon>
        <taxon>Streptophyta</taxon>
        <taxon>Embryophyta</taxon>
        <taxon>Tracheophyta</taxon>
        <taxon>Lycopodiopsida</taxon>
        <taxon>Lycopodiales</taxon>
        <taxon>Lycopodiaceae</taxon>
        <taxon>Lycopodioideae</taxon>
        <taxon>Diphasiastrum</taxon>
    </lineage>
</organism>
<gene>
    <name evidence="1" type="ORF">O6H91_16G093600</name>
</gene>
<comment type="caution">
    <text evidence="1">The sequence shown here is derived from an EMBL/GenBank/DDBJ whole genome shotgun (WGS) entry which is preliminary data.</text>
</comment>